<dbReference type="SUPFAM" id="SSF46950">
    <property type="entry name" value="Double-stranded DNA-binding domain"/>
    <property type="match status" value="1"/>
</dbReference>
<dbReference type="KEGG" id="tad:TRIADDRAFT_55528"/>
<evidence type="ECO:0000313" key="2">
    <source>
        <dbReference type="EMBL" id="EDV25439.1"/>
    </source>
</evidence>
<dbReference type="Proteomes" id="UP000009022">
    <property type="component" value="Unassembled WGS sequence"/>
</dbReference>
<gene>
    <name evidence="2" type="ORF">TRIADDRAFT_55528</name>
</gene>
<dbReference type="InterPro" id="IPR002836">
    <property type="entry name" value="PDCD5-like"/>
</dbReference>
<dbReference type="OMA" id="IVIQMAT"/>
<dbReference type="EMBL" id="DS985244">
    <property type="protein sequence ID" value="EDV25439.1"/>
    <property type="molecule type" value="Genomic_DNA"/>
</dbReference>
<dbReference type="FunCoup" id="B3RV51">
    <property type="interactions" value="1567"/>
</dbReference>
<reference evidence="2 3" key="1">
    <citation type="journal article" date="2008" name="Nature">
        <title>The Trichoplax genome and the nature of placozoans.</title>
        <authorList>
            <person name="Srivastava M."/>
            <person name="Begovic E."/>
            <person name="Chapman J."/>
            <person name="Putnam N.H."/>
            <person name="Hellsten U."/>
            <person name="Kawashima T."/>
            <person name="Kuo A."/>
            <person name="Mitros T."/>
            <person name="Salamov A."/>
            <person name="Carpenter M.L."/>
            <person name="Signorovitch A.Y."/>
            <person name="Moreno M.A."/>
            <person name="Kamm K."/>
            <person name="Grimwood J."/>
            <person name="Schmutz J."/>
            <person name="Shapiro H."/>
            <person name="Grigoriev I.V."/>
            <person name="Buss L.W."/>
            <person name="Schierwater B."/>
            <person name="Dellaporta S.L."/>
            <person name="Rokhsar D.S."/>
        </authorList>
    </citation>
    <scope>NUCLEOTIDE SEQUENCE [LARGE SCALE GENOMIC DNA]</scope>
    <source>
        <strain evidence="2 3">Grell-BS-1999</strain>
    </source>
</reference>
<dbReference type="RefSeq" id="XP_002111472.1">
    <property type="nucleotide sequence ID" value="XM_002111436.1"/>
</dbReference>
<dbReference type="CTD" id="6752685"/>
<dbReference type="HOGENOM" id="CLU_122978_4_0_1"/>
<sequence>MGDSELEQIRAKRMAELQGQYPQGNLDRQQQEQQVKARLYTPSLRPPYCEHGLFAMQDFAYELNLFDREAEAKNSILSQILAQDARTRLNSIALVKPEKASMIENMLINMAKTGQLGGKVSEAQLIKLLEEVNSKTQKRTTVKLGICY</sequence>
<dbReference type="eggNOG" id="KOG3431">
    <property type="taxonomic scope" value="Eukaryota"/>
</dbReference>
<dbReference type="InterPro" id="IPR036883">
    <property type="entry name" value="PDCD5-like_sf"/>
</dbReference>
<dbReference type="GO" id="GO:0005829">
    <property type="term" value="C:cytosol"/>
    <property type="evidence" value="ECO:0000318"/>
    <property type="project" value="GO_Central"/>
</dbReference>
<dbReference type="AlphaFoldDB" id="B3RV51"/>
<evidence type="ECO:0000256" key="1">
    <source>
        <dbReference type="ARBA" id="ARBA00010490"/>
    </source>
</evidence>
<dbReference type="PANTHER" id="PTHR10840">
    <property type="entry name" value="PROGRAMMED CELL DEATH PROTEIN 5"/>
    <property type="match status" value="1"/>
</dbReference>
<evidence type="ECO:0000313" key="3">
    <source>
        <dbReference type="Proteomes" id="UP000009022"/>
    </source>
</evidence>
<dbReference type="GO" id="GO:0003677">
    <property type="term" value="F:DNA binding"/>
    <property type="evidence" value="ECO:0007669"/>
    <property type="project" value="InterPro"/>
</dbReference>
<protein>
    <recommendedName>
        <fullName evidence="4">Programmed cell death protein 5</fullName>
    </recommendedName>
</protein>
<name>B3RV51_TRIAD</name>
<comment type="similarity">
    <text evidence="1">Belongs to the PDCD5 family.</text>
</comment>
<dbReference type="PANTHER" id="PTHR10840:SF0">
    <property type="entry name" value="PROGRAMMED CELL DEATH PROTEIN 5"/>
    <property type="match status" value="1"/>
</dbReference>
<evidence type="ECO:0008006" key="4">
    <source>
        <dbReference type="Google" id="ProtNLM"/>
    </source>
</evidence>
<dbReference type="STRING" id="10228.B3RV51"/>
<dbReference type="InParanoid" id="B3RV51"/>
<dbReference type="Pfam" id="PF01984">
    <property type="entry name" value="dsDNA_bind"/>
    <property type="match status" value="1"/>
</dbReference>
<organism evidence="2 3">
    <name type="scientific">Trichoplax adhaerens</name>
    <name type="common">Trichoplax reptans</name>
    <dbReference type="NCBI Taxonomy" id="10228"/>
    <lineage>
        <taxon>Eukaryota</taxon>
        <taxon>Metazoa</taxon>
        <taxon>Placozoa</taxon>
        <taxon>Uniplacotomia</taxon>
        <taxon>Trichoplacea</taxon>
        <taxon>Trichoplacidae</taxon>
        <taxon>Trichoplax</taxon>
    </lineage>
</organism>
<keyword evidence="3" id="KW-1185">Reference proteome</keyword>
<dbReference type="PIRSF" id="PIRSF015730">
    <property type="entry name" value="TFAR19"/>
    <property type="match status" value="1"/>
</dbReference>
<dbReference type="GeneID" id="6752685"/>
<proteinExistence type="inferred from homology"/>
<dbReference type="PhylomeDB" id="B3RV51"/>
<dbReference type="OrthoDB" id="10252486at2759"/>
<accession>B3RV51</accession>
<dbReference type="GO" id="GO:0005634">
    <property type="term" value="C:nucleus"/>
    <property type="evidence" value="ECO:0000318"/>
    <property type="project" value="GO_Central"/>
</dbReference>
<dbReference type="Gene3D" id="1.10.8.140">
    <property type="entry name" value="PDCD5-like"/>
    <property type="match status" value="1"/>
</dbReference>